<dbReference type="GO" id="GO:0051607">
    <property type="term" value="P:defense response to virus"/>
    <property type="evidence" value="ECO:0007669"/>
    <property type="project" value="UniProtKB-ARBA"/>
</dbReference>
<dbReference type="Gene3D" id="3.40.50.300">
    <property type="entry name" value="P-loop containing nucleotide triphosphate hydrolases"/>
    <property type="match status" value="1"/>
</dbReference>
<dbReference type="PANTHER" id="PTHR23155:SF1185">
    <property type="entry name" value="DISEASE RESISTANCE RPP8-LIKE PROTEIN 3-RELATED"/>
    <property type="match status" value="1"/>
</dbReference>
<dbReference type="InterPro" id="IPR038005">
    <property type="entry name" value="RX-like_CC"/>
</dbReference>
<dbReference type="Pfam" id="PF00931">
    <property type="entry name" value="NB-ARC"/>
    <property type="match status" value="1"/>
</dbReference>
<keyword evidence="12" id="KW-1185">Reference proteome</keyword>
<keyword evidence="4" id="KW-0547">Nucleotide-binding</keyword>
<keyword evidence="5" id="KW-0611">Plant defense</keyword>
<dbReference type="Gene3D" id="1.20.5.4130">
    <property type="match status" value="1"/>
</dbReference>
<dbReference type="InterPro" id="IPR044974">
    <property type="entry name" value="Disease_R_plants"/>
</dbReference>
<evidence type="ECO:0000256" key="2">
    <source>
        <dbReference type="ARBA" id="ARBA00022614"/>
    </source>
</evidence>
<keyword evidence="3" id="KW-0677">Repeat</keyword>
<dbReference type="Gene3D" id="1.10.8.430">
    <property type="entry name" value="Helical domain of apoptotic protease-activating factors"/>
    <property type="match status" value="1"/>
</dbReference>
<dbReference type="Proteomes" id="UP001567538">
    <property type="component" value="Unassembled WGS sequence"/>
</dbReference>
<evidence type="ECO:0000256" key="5">
    <source>
        <dbReference type="ARBA" id="ARBA00022821"/>
    </source>
</evidence>
<dbReference type="FunFam" id="1.10.10.10:FF:000322">
    <property type="entry name" value="Probable disease resistance protein At1g63360"/>
    <property type="match status" value="1"/>
</dbReference>
<dbReference type="PRINTS" id="PR00364">
    <property type="entry name" value="DISEASERSIST"/>
</dbReference>
<dbReference type="Gene3D" id="3.80.10.10">
    <property type="entry name" value="Ribonuclease Inhibitor"/>
    <property type="match status" value="1"/>
</dbReference>
<keyword evidence="2" id="KW-0433">Leucine-rich repeat</keyword>
<dbReference type="Pfam" id="PF23559">
    <property type="entry name" value="WHD_DRP"/>
    <property type="match status" value="1"/>
</dbReference>
<dbReference type="FunFam" id="3.40.50.300:FF:001091">
    <property type="entry name" value="Probable disease resistance protein At1g61300"/>
    <property type="match status" value="1"/>
</dbReference>
<feature type="domain" description="Disease resistance N-terminal" evidence="8">
    <location>
        <begin position="5"/>
        <end position="92"/>
    </location>
</feature>
<dbReference type="GO" id="GO:0005524">
    <property type="term" value="F:ATP binding"/>
    <property type="evidence" value="ECO:0007669"/>
    <property type="project" value="UniProtKB-KW"/>
</dbReference>
<dbReference type="InterPro" id="IPR055414">
    <property type="entry name" value="LRR_R13L4/SHOC2-like"/>
</dbReference>
<dbReference type="InterPro" id="IPR032675">
    <property type="entry name" value="LRR_dom_sf"/>
</dbReference>
<dbReference type="AlphaFoldDB" id="A0ABD1GUF6"/>
<organism evidence="11 12">
    <name type="scientific">Salvia divinorum</name>
    <name type="common">Maria pastora</name>
    <name type="synonym">Diviner's sage</name>
    <dbReference type="NCBI Taxonomy" id="28513"/>
    <lineage>
        <taxon>Eukaryota</taxon>
        <taxon>Viridiplantae</taxon>
        <taxon>Streptophyta</taxon>
        <taxon>Embryophyta</taxon>
        <taxon>Tracheophyta</taxon>
        <taxon>Spermatophyta</taxon>
        <taxon>Magnoliopsida</taxon>
        <taxon>eudicotyledons</taxon>
        <taxon>Gunneridae</taxon>
        <taxon>Pentapetalae</taxon>
        <taxon>asterids</taxon>
        <taxon>lamiids</taxon>
        <taxon>Lamiales</taxon>
        <taxon>Lamiaceae</taxon>
        <taxon>Nepetoideae</taxon>
        <taxon>Mentheae</taxon>
        <taxon>Salviinae</taxon>
        <taxon>Salvia</taxon>
        <taxon>Salvia subgen. Calosphace</taxon>
    </lineage>
</organism>
<evidence type="ECO:0000256" key="3">
    <source>
        <dbReference type="ARBA" id="ARBA00022737"/>
    </source>
</evidence>
<evidence type="ECO:0000256" key="6">
    <source>
        <dbReference type="ARBA" id="ARBA00022840"/>
    </source>
</evidence>
<dbReference type="SUPFAM" id="SSF52058">
    <property type="entry name" value="L domain-like"/>
    <property type="match status" value="1"/>
</dbReference>
<sequence length="917" mass="104998">MAESVVNVSLGILRDLLVEETKFLLSVGGDVNKVKGDLRSMHALLMKADRERRDSPTLKLYISQLRDLAEKAENLLETYAVEVESKREGRRSLKEKFQRYICIMCECNSVHKVGKEARRVISALAELTNKLESELGRESSSHSKQEDERRRLLRQTYAHEVEHDFVGMGEDIEILVSKVKDETRRKRVVKIYGMGGLGKTTLARKVYHHRDLQSYARAWVCITQQFEHKAVFSKILKQLDSNAKVDGLEVEDMVTRIHSLLVARKCVIVIDDIWEDVHWEIIRKAFPVNCNVILTTRYENIAHQQSEPHKLRFLTQDEGWALLQKVADFSPVDADLKSFEDIGRQIASKCEGLPLSICVIGGILRQNEHTLAECRKINVNIGSYLRHGEGVEEYTRVKQVLELSFDALPYYLKPCFLYLACFPEDHKIGTEKLYLLWMAEGFISHQDNGPNETLRDVAQRYLTELAMRCMVQLHEAEIYSPRDKFDWCGVHDLMHDLCSSKAEEENFLKRIDASKYLCGSSSGRRLAIPSSMGNSISRLAISYKFGSVSSIGRLEELKDLRSFMLLKTGLLFGPHKIGFKEGSINFEMSQCLRILVVDCVEFEGGKLPSKVSELIHLRLLSLMFSNVRELPMSVCNIPYLQTLDLRDQYKVVIRLPNVIWKMKRLKHLFLGRRIEVIGGEKLRLEGLDELETLDEITSETARIADISKLIILRSLCVTVCDVDSMSLVSSNKNSQLCETKLVVKSCDLSSKKGREVLSGGLMSPSLATLDMYVCNMSGSFPYYKQGMCQNLVKLRLIDCKVKVDIMEFGKYPMLQLLLLEGVETTETLICRSNSFPQLKNLRLHHLEDLRKWEVEERAMPKLTSLWIDGCRNLEKVPDGLRLLISTPREIRISSMPVEFMERVKEEDYAPFVKLGNY</sequence>
<comment type="similarity">
    <text evidence="1">Belongs to the disease resistance NB-LRR family.</text>
</comment>
<feature type="domain" description="Disease resistance R13L4/SHOC-2-like LRR" evidence="10">
    <location>
        <begin position="590"/>
        <end position="868"/>
    </location>
</feature>
<dbReference type="Gene3D" id="1.10.10.10">
    <property type="entry name" value="Winged helix-like DNA-binding domain superfamily/Winged helix DNA-binding domain"/>
    <property type="match status" value="1"/>
</dbReference>
<evidence type="ECO:0000256" key="4">
    <source>
        <dbReference type="ARBA" id="ARBA00022741"/>
    </source>
</evidence>
<dbReference type="Pfam" id="PF23598">
    <property type="entry name" value="LRR_14"/>
    <property type="match status" value="1"/>
</dbReference>
<gene>
    <name evidence="11" type="ORF">AAHA92_16104</name>
</gene>
<dbReference type="CDD" id="cd14798">
    <property type="entry name" value="RX-CC_like"/>
    <property type="match status" value="1"/>
</dbReference>
<comment type="caution">
    <text evidence="11">The sequence shown here is derived from an EMBL/GenBank/DDBJ whole genome shotgun (WGS) entry which is preliminary data.</text>
</comment>
<evidence type="ECO:0000259" key="8">
    <source>
        <dbReference type="Pfam" id="PF18052"/>
    </source>
</evidence>
<dbReference type="Pfam" id="PF18052">
    <property type="entry name" value="Rx_N"/>
    <property type="match status" value="1"/>
</dbReference>
<evidence type="ECO:0000313" key="12">
    <source>
        <dbReference type="Proteomes" id="UP001567538"/>
    </source>
</evidence>
<evidence type="ECO:0000256" key="1">
    <source>
        <dbReference type="ARBA" id="ARBA00008894"/>
    </source>
</evidence>
<evidence type="ECO:0000259" key="9">
    <source>
        <dbReference type="Pfam" id="PF23559"/>
    </source>
</evidence>
<accession>A0ABD1GUF6</accession>
<dbReference type="InterPro" id="IPR041118">
    <property type="entry name" value="Rx_N"/>
</dbReference>
<reference evidence="11 12" key="1">
    <citation type="submission" date="2024-06" db="EMBL/GenBank/DDBJ databases">
        <title>A chromosome level genome sequence of Diviner's sage (Salvia divinorum).</title>
        <authorList>
            <person name="Ford S.A."/>
            <person name="Ro D.-K."/>
            <person name="Ness R.W."/>
            <person name="Phillips M.A."/>
        </authorList>
    </citation>
    <scope>NUCLEOTIDE SEQUENCE [LARGE SCALE GENOMIC DNA]</scope>
    <source>
        <strain evidence="11">SAF-2024a</strain>
        <tissue evidence="11">Leaf</tissue>
    </source>
</reference>
<dbReference type="EMBL" id="JBEAFC010000007">
    <property type="protein sequence ID" value="KAL1547791.1"/>
    <property type="molecule type" value="Genomic_DNA"/>
</dbReference>
<keyword evidence="6" id="KW-0067">ATP-binding</keyword>
<proteinExistence type="inferred from homology"/>
<dbReference type="InterPro" id="IPR058922">
    <property type="entry name" value="WHD_DRP"/>
</dbReference>
<evidence type="ECO:0000259" key="7">
    <source>
        <dbReference type="Pfam" id="PF00931"/>
    </source>
</evidence>
<feature type="domain" description="Disease resistance protein winged helix" evidence="9">
    <location>
        <begin position="422"/>
        <end position="498"/>
    </location>
</feature>
<dbReference type="InterPro" id="IPR042197">
    <property type="entry name" value="Apaf_helical"/>
</dbReference>
<dbReference type="InterPro" id="IPR027417">
    <property type="entry name" value="P-loop_NTPase"/>
</dbReference>
<evidence type="ECO:0000259" key="10">
    <source>
        <dbReference type="Pfam" id="PF23598"/>
    </source>
</evidence>
<dbReference type="SUPFAM" id="SSF52540">
    <property type="entry name" value="P-loop containing nucleoside triphosphate hydrolases"/>
    <property type="match status" value="1"/>
</dbReference>
<dbReference type="InterPro" id="IPR036388">
    <property type="entry name" value="WH-like_DNA-bd_sf"/>
</dbReference>
<feature type="domain" description="NB-ARC" evidence="7">
    <location>
        <begin position="178"/>
        <end position="327"/>
    </location>
</feature>
<dbReference type="InterPro" id="IPR002182">
    <property type="entry name" value="NB-ARC"/>
</dbReference>
<name>A0ABD1GUF6_SALDI</name>
<protein>
    <submittedName>
        <fullName evidence="11">Disease resistance protein</fullName>
    </submittedName>
</protein>
<dbReference type="PANTHER" id="PTHR23155">
    <property type="entry name" value="DISEASE RESISTANCE PROTEIN RP"/>
    <property type="match status" value="1"/>
</dbReference>
<evidence type="ECO:0000313" key="11">
    <source>
        <dbReference type="EMBL" id="KAL1547791.1"/>
    </source>
</evidence>